<dbReference type="Proteomes" id="UP001301653">
    <property type="component" value="Unassembled WGS sequence"/>
</dbReference>
<dbReference type="InterPro" id="IPR041603">
    <property type="entry name" value="YvdT_C"/>
</dbReference>
<evidence type="ECO:0000256" key="3">
    <source>
        <dbReference type="ARBA" id="ARBA00023163"/>
    </source>
</evidence>
<keyword evidence="1" id="KW-0805">Transcription regulation</keyword>
<dbReference type="PANTHER" id="PTHR30055:SF234">
    <property type="entry name" value="HTH-TYPE TRANSCRIPTIONAL REGULATOR BETI"/>
    <property type="match status" value="1"/>
</dbReference>
<dbReference type="PRINTS" id="PR00455">
    <property type="entry name" value="HTHTETR"/>
</dbReference>
<feature type="domain" description="HTH tetR-type" evidence="5">
    <location>
        <begin position="1"/>
        <end position="61"/>
    </location>
</feature>
<evidence type="ECO:0000259" key="5">
    <source>
        <dbReference type="PROSITE" id="PS50977"/>
    </source>
</evidence>
<dbReference type="Gene3D" id="1.10.357.10">
    <property type="entry name" value="Tetracycline Repressor, domain 2"/>
    <property type="match status" value="1"/>
</dbReference>
<reference evidence="6 7" key="1">
    <citation type="submission" date="2023-12" db="EMBL/GenBank/DDBJ databases">
        <title>Stenotrophomonas guangdongensis sp. nov., isolated from wilted pepper plants (Capsicum annuum).</title>
        <authorList>
            <person name="Qiu M."/>
            <person name="Li Y."/>
            <person name="Liu Q."/>
            <person name="Zhang X."/>
            <person name="Huang Y."/>
            <person name="Guo R."/>
            <person name="Hu M."/>
            <person name="Zhou J."/>
            <person name="Zhou X."/>
        </authorList>
    </citation>
    <scope>NUCLEOTIDE SEQUENCE [LARGE SCALE GENOMIC DNA]</scope>
    <source>
        <strain evidence="6 7">MH1</strain>
    </source>
</reference>
<evidence type="ECO:0000256" key="1">
    <source>
        <dbReference type="ARBA" id="ARBA00023015"/>
    </source>
</evidence>
<feature type="DNA-binding region" description="H-T-H motif" evidence="4">
    <location>
        <begin position="24"/>
        <end position="43"/>
    </location>
</feature>
<evidence type="ECO:0000313" key="6">
    <source>
        <dbReference type="EMBL" id="MEA5668896.1"/>
    </source>
</evidence>
<name>A0ABU5V6C6_9GAMM</name>
<dbReference type="SUPFAM" id="SSF48498">
    <property type="entry name" value="Tetracyclin repressor-like, C-terminal domain"/>
    <property type="match status" value="1"/>
</dbReference>
<dbReference type="InterPro" id="IPR009057">
    <property type="entry name" value="Homeodomain-like_sf"/>
</dbReference>
<comment type="caution">
    <text evidence="6">The sequence shown here is derived from an EMBL/GenBank/DDBJ whole genome shotgun (WGS) entry which is preliminary data.</text>
</comment>
<keyword evidence="7" id="KW-1185">Reference proteome</keyword>
<proteinExistence type="predicted"/>
<dbReference type="EMBL" id="JAYFUH010000249">
    <property type="protein sequence ID" value="MEA5668896.1"/>
    <property type="molecule type" value="Genomic_DNA"/>
</dbReference>
<dbReference type="InterPro" id="IPR050109">
    <property type="entry name" value="HTH-type_TetR-like_transc_reg"/>
</dbReference>
<dbReference type="Pfam" id="PF17934">
    <property type="entry name" value="TetR_C_26"/>
    <property type="match status" value="1"/>
</dbReference>
<dbReference type="PROSITE" id="PS50977">
    <property type="entry name" value="HTH_TETR_2"/>
    <property type="match status" value="1"/>
</dbReference>
<protein>
    <submittedName>
        <fullName evidence="6">TetR family transcriptional regulator</fullName>
    </submittedName>
</protein>
<evidence type="ECO:0000313" key="7">
    <source>
        <dbReference type="Proteomes" id="UP001301653"/>
    </source>
</evidence>
<keyword evidence="2 4" id="KW-0238">DNA-binding</keyword>
<dbReference type="PANTHER" id="PTHR30055">
    <property type="entry name" value="HTH-TYPE TRANSCRIPTIONAL REGULATOR RUTR"/>
    <property type="match status" value="1"/>
</dbReference>
<dbReference type="Pfam" id="PF00440">
    <property type="entry name" value="TetR_N"/>
    <property type="match status" value="1"/>
</dbReference>
<dbReference type="RefSeq" id="WP_323439347.1">
    <property type="nucleotide sequence ID" value="NZ_JAYFUH010000249.1"/>
</dbReference>
<accession>A0ABU5V6C6</accession>
<dbReference type="SUPFAM" id="SSF46689">
    <property type="entry name" value="Homeodomain-like"/>
    <property type="match status" value="1"/>
</dbReference>
<dbReference type="InterPro" id="IPR036271">
    <property type="entry name" value="Tet_transcr_reg_TetR-rel_C_sf"/>
</dbReference>
<evidence type="ECO:0000256" key="4">
    <source>
        <dbReference type="PROSITE-ProRule" id="PRU00335"/>
    </source>
</evidence>
<sequence>MDKRAAIIDAAIAVFAEKGVEKATVSDIVKRAGIAQGTYYLYFPSRLAVMGGIAERVLTQLLARLHAQLDGLPAGAQLDRLAAVIFTEVGAQHQEVALLYSGMTQTDQMRRWEQIYAPLYAWLQQLLEQARADGAIAAGVQPRHAARVLVGAIEAAAEQVHLYADTSADEARAHLAELERFIGAGLGRAPAV</sequence>
<gene>
    <name evidence="6" type="ORF">VA603_15210</name>
</gene>
<organism evidence="6 7">
    <name type="scientific">Stenotrophomonas capsici</name>
    <dbReference type="NCBI Taxonomy" id="3110230"/>
    <lineage>
        <taxon>Bacteria</taxon>
        <taxon>Pseudomonadati</taxon>
        <taxon>Pseudomonadota</taxon>
        <taxon>Gammaproteobacteria</taxon>
        <taxon>Lysobacterales</taxon>
        <taxon>Lysobacteraceae</taxon>
        <taxon>Stenotrophomonas</taxon>
    </lineage>
</organism>
<dbReference type="InterPro" id="IPR001647">
    <property type="entry name" value="HTH_TetR"/>
</dbReference>
<keyword evidence="3" id="KW-0804">Transcription</keyword>
<evidence type="ECO:0000256" key="2">
    <source>
        <dbReference type="ARBA" id="ARBA00023125"/>
    </source>
</evidence>